<dbReference type="Pfam" id="PF00528">
    <property type="entry name" value="BPD_transp_1"/>
    <property type="match status" value="1"/>
</dbReference>
<dbReference type="GO" id="GO:0010438">
    <property type="term" value="P:cellular response to sulfur starvation"/>
    <property type="evidence" value="ECO:0007669"/>
    <property type="project" value="TreeGrafter"/>
</dbReference>
<dbReference type="InterPro" id="IPR000515">
    <property type="entry name" value="MetI-like"/>
</dbReference>
<dbReference type="STRING" id="177437.HRM2_31070"/>
<dbReference type="OrthoDB" id="5322475at2"/>
<sequence length="297" mass="32716">MGTFFPWVRLRPWKGRRRLKLIDRLVWRPSQNTKGGYGLSASGGESGAGYEVFGISLLVVVWVLAGTFFLSSRALEPFNQFLPVPTLKALGIAVTQGHFWVSVWASLRRVLLGITIASVLGIPGGIVIGFYPRLRSLSYSPIQFLRMISPLSWMPVALIVFVQFESAIVFLIVMATVWPIMLNTATGVGNVNPSWIRMAMNQGANHFQLIWTIIVPVSLPNVLTSLRLALGIAWIVLVPAEFLGVSSGLGYLINDARDTMSYDVLMAMIIAIGILGFLLDRGMQMVQGVVKSTWGDY</sequence>
<dbReference type="Proteomes" id="UP000000442">
    <property type="component" value="Chromosome"/>
</dbReference>
<comment type="similarity">
    <text evidence="7">Belongs to the binding-protein-dependent transport system permease family.</text>
</comment>
<dbReference type="InterPro" id="IPR035906">
    <property type="entry name" value="MetI-like_sf"/>
</dbReference>
<keyword evidence="5 7" id="KW-1133">Transmembrane helix</keyword>
<evidence type="ECO:0000256" key="6">
    <source>
        <dbReference type="ARBA" id="ARBA00023136"/>
    </source>
</evidence>
<feature type="domain" description="ABC transmembrane type-1" evidence="8">
    <location>
        <begin position="103"/>
        <end position="287"/>
    </location>
</feature>
<dbReference type="EMBL" id="CP001087">
    <property type="protein sequence ID" value="ACN16190.1"/>
    <property type="molecule type" value="Genomic_DNA"/>
</dbReference>
<dbReference type="GO" id="GO:0042918">
    <property type="term" value="P:alkanesulfonate transmembrane transport"/>
    <property type="evidence" value="ECO:0007669"/>
    <property type="project" value="UniProtKB-ARBA"/>
</dbReference>
<evidence type="ECO:0000256" key="2">
    <source>
        <dbReference type="ARBA" id="ARBA00022448"/>
    </source>
</evidence>
<keyword evidence="6 7" id="KW-0472">Membrane</keyword>
<dbReference type="PANTHER" id="PTHR30151:SF25">
    <property type="entry name" value="TAURINE TRANSPORT SYSTEM PERMEASE PROTEIN TAUC"/>
    <property type="match status" value="1"/>
</dbReference>
<feature type="transmembrane region" description="Helical" evidence="7">
    <location>
        <begin position="260"/>
        <end position="279"/>
    </location>
</feature>
<evidence type="ECO:0000256" key="5">
    <source>
        <dbReference type="ARBA" id="ARBA00022989"/>
    </source>
</evidence>
<feature type="transmembrane region" description="Helical" evidence="7">
    <location>
        <begin position="52"/>
        <end position="70"/>
    </location>
</feature>
<keyword evidence="3" id="KW-1003">Cell membrane</keyword>
<feature type="transmembrane region" description="Helical" evidence="7">
    <location>
        <begin position="82"/>
        <end position="104"/>
    </location>
</feature>
<dbReference type="SUPFAM" id="SSF161098">
    <property type="entry name" value="MetI-like"/>
    <property type="match status" value="1"/>
</dbReference>
<proteinExistence type="inferred from homology"/>
<dbReference type="AlphaFoldDB" id="C0QKV0"/>
<feature type="transmembrane region" description="Helical" evidence="7">
    <location>
        <begin position="110"/>
        <end position="132"/>
    </location>
</feature>
<dbReference type="PANTHER" id="PTHR30151">
    <property type="entry name" value="ALKANE SULFONATE ABC TRANSPORTER-RELATED, MEMBRANE SUBUNIT"/>
    <property type="match status" value="1"/>
</dbReference>
<evidence type="ECO:0000313" key="9">
    <source>
        <dbReference type="EMBL" id="ACN16190.1"/>
    </source>
</evidence>
<keyword evidence="4 7" id="KW-0812">Transmembrane</keyword>
<accession>C0QKV0</accession>
<dbReference type="KEGG" id="dat:HRM2_31070"/>
<gene>
    <name evidence="9" type="primary">ntrB</name>
    <name evidence="9" type="ordered locus">HRM2_31070</name>
</gene>
<evidence type="ECO:0000256" key="3">
    <source>
        <dbReference type="ARBA" id="ARBA00022475"/>
    </source>
</evidence>
<protein>
    <submittedName>
        <fullName evidence="9">NtrB</fullName>
    </submittedName>
</protein>
<feature type="transmembrane region" description="Helical" evidence="7">
    <location>
        <begin position="209"/>
        <end position="226"/>
    </location>
</feature>
<keyword evidence="10" id="KW-1185">Reference proteome</keyword>
<comment type="subcellular location">
    <subcellularLocation>
        <location evidence="1 7">Cell membrane</location>
        <topology evidence="1 7">Multi-pass membrane protein</topology>
    </subcellularLocation>
</comment>
<name>C0QKV0_DESAH</name>
<reference evidence="9 10" key="1">
    <citation type="journal article" date="2009" name="Environ. Microbiol.">
        <title>Genome sequence of Desulfobacterium autotrophicum HRM2, a marine sulfate reducer oxidizing organic carbon completely to carbon dioxide.</title>
        <authorList>
            <person name="Strittmatter A.W."/>
            <person name="Liesegang H."/>
            <person name="Rabus R."/>
            <person name="Decker I."/>
            <person name="Amann J."/>
            <person name="Andres S."/>
            <person name="Henne A."/>
            <person name="Fricke W.F."/>
            <person name="Martinez-Arias R."/>
            <person name="Bartels D."/>
            <person name="Goesmann A."/>
            <person name="Krause L."/>
            <person name="Puehler A."/>
            <person name="Klenk H.P."/>
            <person name="Richter M."/>
            <person name="Schuler M."/>
            <person name="Gloeckner F.O."/>
            <person name="Meyerdierks A."/>
            <person name="Gottschalk G."/>
            <person name="Amann R."/>
        </authorList>
    </citation>
    <scope>NUCLEOTIDE SEQUENCE [LARGE SCALE GENOMIC DNA]</scope>
    <source>
        <strain evidence="10">ATCC 43914 / DSM 3382 / HRM2</strain>
    </source>
</reference>
<keyword evidence="2 7" id="KW-0813">Transport</keyword>
<dbReference type="HOGENOM" id="CLU_046113_1_1_7"/>
<evidence type="ECO:0000256" key="4">
    <source>
        <dbReference type="ARBA" id="ARBA00022692"/>
    </source>
</evidence>
<evidence type="ECO:0000313" key="10">
    <source>
        <dbReference type="Proteomes" id="UP000000442"/>
    </source>
</evidence>
<feature type="transmembrane region" description="Helical" evidence="7">
    <location>
        <begin position="144"/>
        <end position="162"/>
    </location>
</feature>
<feature type="transmembrane region" description="Helical" evidence="7">
    <location>
        <begin position="168"/>
        <end position="188"/>
    </location>
</feature>
<dbReference type="GO" id="GO:0005886">
    <property type="term" value="C:plasma membrane"/>
    <property type="evidence" value="ECO:0007669"/>
    <property type="project" value="UniProtKB-SubCell"/>
</dbReference>
<organism evidence="9 10">
    <name type="scientific">Desulforapulum autotrophicum (strain ATCC 43914 / DSM 3382 / VKM B-1955 / HRM2)</name>
    <name type="common">Desulfobacterium autotrophicum</name>
    <dbReference type="NCBI Taxonomy" id="177437"/>
    <lineage>
        <taxon>Bacteria</taxon>
        <taxon>Pseudomonadati</taxon>
        <taxon>Thermodesulfobacteriota</taxon>
        <taxon>Desulfobacteria</taxon>
        <taxon>Desulfobacterales</taxon>
        <taxon>Desulfobacteraceae</taxon>
        <taxon>Desulforapulum</taxon>
    </lineage>
</organism>
<evidence type="ECO:0000259" key="8">
    <source>
        <dbReference type="PROSITE" id="PS50928"/>
    </source>
</evidence>
<dbReference type="PROSITE" id="PS50928">
    <property type="entry name" value="ABC_TM1"/>
    <property type="match status" value="1"/>
</dbReference>
<dbReference type="CDD" id="cd06261">
    <property type="entry name" value="TM_PBP2"/>
    <property type="match status" value="1"/>
</dbReference>
<evidence type="ECO:0000256" key="1">
    <source>
        <dbReference type="ARBA" id="ARBA00004651"/>
    </source>
</evidence>
<dbReference type="Gene3D" id="1.10.3720.10">
    <property type="entry name" value="MetI-like"/>
    <property type="match status" value="1"/>
</dbReference>
<feature type="transmembrane region" description="Helical" evidence="7">
    <location>
        <begin position="232"/>
        <end position="253"/>
    </location>
</feature>
<dbReference type="FunFam" id="1.10.3720.10:FF:000003">
    <property type="entry name" value="Aliphatic sulfonate ABC transporter permease"/>
    <property type="match status" value="1"/>
</dbReference>
<evidence type="ECO:0000256" key="7">
    <source>
        <dbReference type="RuleBase" id="RU363032"/>
    </source>
</evidence>
<dbReference type="eggNOG" id="COG0600">
    <property type="taxonomic scope" value="Bacteria"/>
</dbReference>